<dbReference type="Pfam" id="PF11327">
    <property type="entry name" value="Egh16-like"/>
    <property type="match status" value="1"/>
</dbReference>
<dbReference type="Proteomes" id="UP001302126">
    <property type="component" value="Unassembled WGS sequence"/>
</dbReference>
<feature type="signal peptide" evidence="2">
    <location>
        <begin position="1"/>
        <end position="17"/>
    </location>
</feature>
<dbReference type="EMBL" id="MU864548">
    <property type="protein sequence ID" value="KAK4183444.1"/>
    <property type="molecule type" value="Genomic_DNA"/>
</dbReference>
<protein>
    <recommendedName>
        <fullName evidence="5">Cell surface protein</fullName>
    </recommendedName>
</protein>
<keyword evidence="4" id="KW-1185">Reference proteome</keyword>
<feature type="chain" id="PRO_5042874395" description="Cell surface protein" evidence="2">
    <location>
        <begin position="18"/>
        <end position="254"/>
    </location>
</feature>
<keyword evidence="2" id="KW-0732">Signal</keyword>
<reference evidence="3" key="2">
    <citation type="submission" date="2023-05" db="EMBL/GenBank/DDBJ databases">
        <authorList>
            <consortium name="Lawrence Berkeley National Laboratory"/>
            <person name="Steindorff A."/>
            <person name="Hensen N."/>
            <person name="Bonometti L."/>
            <person name="Westerberg I."/>
            <person name="Brannstrom I.O."/>
            <person name="Guillou S."/>
            <person name="Cros-Aarteil S."/>
            <person name="Calhoun S."/>
            <person name="Haridas S."/>
            <person name="Kuo A."/>
            <person name="Mondo S."/>
            <person name="Pangilinan J."/>
            <person name="Riley R."/>
            <person name="Labutti K."/>
            <person name="Andreopoulos B."/>
            <person name="Lipzen A."/>
            <person name="Chen C."/>
            <person name="Yanf M."/>
            <person name="Daum C."/>
            <person name="Ng V."/>
            <person name="Clum A."/>
            <person name="Ohm R."/>
            <person name="Martin F."/>
            <person name="Silar P."/>
            <person name="Natvig D."/>
            <person name="Lalanne C."/>
            <person name="Gautier V."/>
            <person name="Ament-Velasquez S.L."/>
            <person name="Kruys A."/>
            <person name="Hutchinson M.I."/>
            <person name="Powell A.J."/>
            <person name="Barry K."/>
            <person name="Miller A.N."/>
            <person name="Grigoriev I.V."/>
            <person name="Debuchy R."/>
            <person name="Gladieux P."/>
            <person name="Thoren M.H."/>
            <person name="Johannesson H."/>
        </authorList>
    </citation>
    <scope>NUCLEOTIDE SEQUENCE</scope>
    <source>
        <strain evidence="3">PSN309</strain>
    </source>
</reference>
<gene>
    <name evidence="3" type="ORF">QBC35DRAFT_543047</name>
</gene>
<feature type="region of interest" description="Disordered" evidence="1">
    <location>
        <begin position="211"/>
        <end position="237"/>
    </location>
</feature>
<sequence>MHTTLFSLAVLLPLTSAHGVITSIKGANGVTMPGLTISSTNGRNLFGDTAVMRDRDITSGRVGPLGRTGNGRAINVANALSTFSASAGGNGNATLPTASADGVIELVYRQINQDGAGPVDAAVDGTSGGTQASAFKTAAVITNVPGRNGVSNVSNKDFTVQVQMPAGMQCTATVGGVQNVCIVRVRNAAGGGPFGGSAAFTLSSAGAGGNGNGNANTANGNGGNNDRGNRANSQPRDLVGEVKKVVKRAVEFAA</sequence>
<dbReference type="AlphaFoldDB" id="A0AAN7AEB7"/>
<proteinExistence type="predicted"/>
<comment type="caution">
    <text evidence="3">The sequence shown here is derived from an EMBL/GenBank/DDBJ whole genome shotgun (WGS) entry which is preliminary data.</text>
</comment>
<reference evidence="3" key="1">
    <citation type="journal article" date="2023" name="Mol. Phylogenet. Evol.">
        <title>Genome-scale phylogeny and comparative genomics of the fungal order Sordariales.</title>
        <authorList>
            <person name="Hensen N."/>
            <person name="Bonometti L."/>
            <person name="Westerberg I."/>
            <person name="Brannstrom I.O."/>
            <person name="Guillou S."/>
            <person name="Cros-Aarteil S."/>
            <person name="Calhoun S."/>
            <person name="Haridas S."/>
            <person name="Kuo A."/>
            <person name="Mondo S."/>
            <person name="Pangilinan J."/>
            <person name="Riley R."/>
            <person name="LaButti K."/>
            <person name="Andreopoulos B."/>
            <person name="Lipzen A."/>
            <person name="Chen C."/>
            <person name="Yan M."/>
            <person name="Daum C."/>
            <person name="Ng V."/>
            <person name="Clum A."/>
            <person name="Steindorff A."/>
            <person name="Ohm R.A."/>
            <person name="Martin F."/>
            <person name="Silar P."/>
            <person name="Natvig D.O."/>
            <person name="Lalanne C."/>
            <person name="Gautier V."/>
            <person name="Ament-Velasquez S.L."/>
            <person name="Kruys A."/>
            <person name="Hutchinson M.I."/>
            <person name="Powell A.J."/>
            <person name="Barry K."/>
            <person name="Miller A.N."/>
            <person name="Grigoriev I.V."/>
            <person name="Debuchy R."/>
            <person name="Gladieux P."/>
            <person name="Hiltunen Thoren M."/>
            <person name="Johannesson H."/>
        </authorList>
    </citation>
    <scope>NUCLEOTIDE SEQUENCE</scope>
    <source>
        <strain evidence="3">PSN309</strain>
    </source>
</reference>
<dbReference type="InterPro" id="IPR021476">
    <property type="entry name" value="Egh16-like"/>
</dbReference>
<evidence type="ECO:0000256" key="2">
    <source>
        <dbReference type="SAM" id="SignalP"/>
    </source>
</evidence>
<evidence type="ECO:0000313" key="4">
    <source>
        <dbReference type="Proteomes" id="UP001302126"/>
    </source>
</evidence>
<dbReference type="PANTHER" id="PTHR34618:SF1">
    <property type="entry name" value="SECRETED PROTEIN"/>
    <property type="match status" value="1"/>
</dbReference>
<name>A0AAN7AEB7_9PEZI</name>
<dbReference type="PANTHER" id="PTHR34618">
    <property type="entry name" value="SURFACE PROTEIN MAS1, PUTATIVE-RELATED"/>
    <property type="match status" value="1"/>
</dbReference>
<evidence type="ECO:0008006" key="5">
    <source>
        <dbReference type="Google" id="ProtNLM"/>
    </source>
</evidence>
<organism evidence="3 4">
    <name type="scientific">Podospora australis</name>
    <dbReference type="NCBI Taxonomy" id="1536484"/>
    <lineage>
        <taxon>Eukaryota</taxon>
        <taxon>Fungi</taxon>
        <taxon>Dikarya</taxon>
        <taxon>Ascomycota</taxon>
        <taxon>Pezizomycotina</taxon>
        <taxon>Sordariomycetes</taxon>
        <taxon>Sordariomycetidae</taxon>
        <taxon>Sordariales</taxon>
        <taxon>Podosporaceae</taxon>
        <taxon>Podospora</taxon>
    </lineage>
</organism>
<accession>A0AAN7AEB7</accession>
<evidence type="ECO:0000256" key="1">
    <source>
        <dbReference type="SAM" id="MobiDB-lite"/>
    </source>
</evidence>
<evidence type="ECO:0000313" key="3">
    <source>
        <dbReference type="EMBL" id="KAK4183444.1"/>
    </source>
</evidence>